<dbReference type="PANTHER" id="PTHR31389:SF4">
    <property type="entry name" value="LD39211P"/>
    <property type="match status" value="1"/>
</dbReference>
<keyword evidence="2" id="KW-1185">Reference proteome</keyword>
<sequence length="351" mass="41535">MNHNHGLIGSVDQSSDRFWTEYYQQIIKRNEIKAFTHAPVTNGSCQGKFHTSMNDNMQTVLKYPVVHKTAKKFKEMFELFGEPVAIGNETFPVIVTGASSNHYHESLAMIHTFKKKILPRYKGIKLIFYDLGLTRFQIKELQNFCSCEIRTFQFNKYPSYVRELRNFSWKTLIVYTVLKEHNFVMWADTSVKLTGTKEAFDVYFQQAKQVGILVRKNDHSQTARTFYRTKAETFNYLNETSCMFDFKILRAGFVTIWKTSFTWKYIIQPWLACALTEHCMSHYDPGLIMYCNPQKAVLYHCHRFDQAVLSIILQRLFNVNYDIVTLNRLPEVHQIDRSQRYFIKKRYRTSK</sequence>
<dbReference type="InterPro" id="IPR012444">
    <property type="entry name" value="DUF1647"/>
</dbReference>
<evidence type="ECO:0000313" key="2">
    <source>
        <dbReference type="Proteomes" id="UP000507470"/>
    </source>
</evidence>
<dbReference type="Proteomes" id="UP000507470">
    <property type="component" value="Unassembled WGS sequence"/>
</dbReference>
<reference evidence="1 2" key="1">
    <citation type="submission" date="2020-06" db="EMBL/GenBank/DDBJ databases">
        <authorList>
            <person name="Li R."/>
            <person name="Bekaert M."/>
        </authorList>
    </citation>
    <scope>NUCLEOTIDE SEQUENCE [LARGE SCALE GENOMIC DNA]</scope>
    <source>
        <strain evidence="2">wild</strain>
    </source>
</reference>
<dbReference type="AlphaFoldDB" id="A0A6J8AE60"/>
<dbReference type="OrthoDB" id="5954868at2759"/>
<protein>
    <submittedName>
        <fullName evidence="1">Uncharacterized protein</fullName>
    </submittedName>
</protein>
<organism evidence="1 2">
    <name type="scientific">Mytilus coruscus</name>
    <name type="common">Sea mussel</name>
    <dbReference type="NCBI Taxonomy" id="42192"/>
    <lineage>
        <taxon>Eukaryota</taxon>
        <taxon>Metazoa</taxon>
        <taxon>Spiralia</taxon>
        <taxon>Lophotrochozoa</taxon>
        <taxon>Mollusca</taxon>
        <taxon>Bivalvia</taxon>
        <taxon>Autobranchia</taxon>
        <taxon>Pteriomorphia</taxon>
        <taxon>Mytilida</taxon>
        <taxon>Mytiloidea</taxon>
        <taxon>Mytilidae</taxon>
        <taxon>Mytilinae</taxon>
        <taxon>Mytilus</taxon>
    </lineage>
</organism>
<dbReference type="Pfam" id="PF07801">
    <property type="entry name" value="DUF1647"/>
    <property type="match status" value="1"/>
</dbReference>
<proteinExistence type="predicted"/>
<name>A0A6J8AE60_MYTCO</name>
<gene>
    <name evidence="1" type="ORF">MCOR_6453</name>
</gene>
<dbReference type="EMBL" id="CACVKT020001210">
    <property type="protein sequence ID" value="CAC5365981.1"/>
    <property type="molecule type" value="Genomic_DNA"/>
</dbReference>
<accession>A0A6J8AE60</accession>
<evidence type="ECO:0000313" key="1">
    <source>
        <dbReference type="EMBL" id="CAC5365981.1"/>
    </source>
</evidence>
<dbReference type="PANTHER" id="PTHR31389">
    <property type="entry name" value="LD39211P"/>
    <property type="match status" value="1"/>
</dbReference>